<protein>
    <recommendedName>
        <fullName evidence="9">Acyltransferase 3 domain-containing protein</fullName>
    </recommendedName>
</protein>
<dbReference type="EMBL" id="BAABJQ010000051">
    <property type="protein sequence ID" value="GAA5201563.1"/>
    <property type="molecule type" value="Genomic_DNA"/>
</dbReference>
<evidence type="ECO:0000313" key="11">
    <source>
        <dbReference type="Proteomes" id="UP001501570"/>
    </source>
</evidence>
<feature type="domain" description="Acyltransferase 3" evidence="9">
    <location>
        <begin position="17"/>
        <end position="326"/>
    </location>
</feature>
<keyword evidence="6 8" id="KW-0472">Membrane</keyword>
<evidence type="ECO:0000256" key="3">
    <source>
        <dbReference type="ARBA" id="ARBA00022475"/>
    </source>
</evidence>
<feature type="transmembrane region" description="Helical" evidence="8">
    <location>
        <begin position="243"/>
        <end position="260"/>
    </location>
</feature>
<dbReference type="InterPro" id="IPR002656">
    <property type="entry name" value="Acyl_transf_3_dom"/>
</dbReference>
<feature type="transmembrane region" description="Helical" evidence="8">
    <location>
        <begin position="63"/>
        <end position="82"/>
    </location>
</feature>
<evidence type="ECO:0000256" key="5">
    <source>
        <dbReference type="ARBA" id="ARBA00022989"/>
    </source>
</evidence>
<comment type="subcellular location">
    <subcellularLocation>
        <location evidence="1">Cell membrane</location>
        <topology evidence="1">Multi-pass membrane protein</topology>
    </subcellularLocation>
</comment>
<comment type="caution">
    <text evidence="10">The sequence shown here is derived from an EMBL/GenBank/DDBJ whole genome shotgun (WGS) entry which is preliminary data.</text>
</comment>
<dbReference type="Pfam" id="PF01757">
    <property type="entry name" value="Acyl_transf_3"/>
    <property type="match status" value="1"/>
</dbReference>
<keyword evidence="3" id="KW-1003">Cell membrane</keyword>
<accession>A0ABP9SVK2</accession>
<feature type="transmembrane region" description="Helical" evidence="8">
    <location>
        <begin position="94"/>
        <end position="115"/>
    </location>
</feature>
<feature type="transmembrane region" description="Helical" evidence="8">
    <location>
        <begin position="189"/>
        <end position="206"/>
    </location>
</feature>
<dbReference type="PANTHER" id="PTHR40074:SF4">
    <property type="entry name" value="INNER MEMBRANE PROTEIN YCFT"/>
    <property type="match status" value="1"/>
</dbReference>
<sequence>MNPESAGPAAVARQRVQWADVAKGACIIFVVLWHVTVKHYLLIQWHLVLPVPGGWGKLSEQLLPLRMPLFFTISGVFATNAVARPWRVLVRSRIAKFFYIYAVWLFIHTAVLAAVPDFPTDRATSPLVLVEQLTITPSNLWYLFALAVYFAFAKAVRPVPRWLVLGAAVALSVIAAAELIPTPGDRGSVLQNLVWFLAGLYFRPLVERFAAGATNRRLAVTTAVYVVALGAMAAAGAEFWPGVWFLVSLAAVAFGVAAAARVGHWHAVADPLARLGRRTLPVYVIHMPALALLHLLLTGPLSRLGPLAQAPVALFYPIVLTALVIAASLAIHRGLMAAHATWLFALPGRRRAVRPAADPERTTDFGHLTGAGPAGGSDESTVVLPVVHQADRRPGPVAPGDPHRSTGSEDATVMLPVIR</sequence>
<organism evidence="10 11">
    <name type="scientific">Rugosimonospora acidiphila</name>
    <dbReference type="NCBI Taxonomy" id="556531"/>
    <lineage>
        <taxon>Bacteria</taxon>
        <taxon>Bacillati</taxon>
        <taxon>Actinomycetota</taxon>
        <taxon>Actinomycetes</taxon>
        <taxon>Micromonosporales</taxon>
        <taxon>Micromonosporaceae</taxon>
        <taxon>Rugosimonospora</taxon>
    </lineage>
</organism>
<dbReference type="PANTHER" id="PTHR40074">
    <property type="entry name" value="O-ACETYLTRANSFERASE WECH"/>
    <property type="match status" value="1"/>
</dbReference>
<keyword evidence="11" id="KW-1185">Reference proteome</keyword>
<evidence type="ECO:0000256" key="6">
    <source>
        <dbReference type="ARBA" id="ARBA00023136"/>
    </source>
</evidence>
<feature type="transmembrane region" description="Helical" evidence="8">
    <location>
        <begin position="135"/>
        <end position="152"/>
    </location>
</feature>
<feature type="transmembrane region" description="Helical" evidence="8">
    <location>
        <begin position="21"/>
        <end position="43"/>
    </location>
</feature>
<evidence type="ECO:0000259" key="9">
    <source>
        <dbReference type="Pfam" id="PF01757"/>
    </source>
</evidence>
<name>A0ABP9SVK2_9ACTN</name>
<evidence type="ECO:0000313" key="10">
    <source>
        <dbReference type="EMBL" id="GAA5201563.1"/>
    </source>
</evidence>
<comment type="similarity">
    <text evidence="2">Belongs to the acyltransferase 3 family.</text>
</comment>
<reference evidence="11" key="1">
    <citation type="journal article" date="2019" name="Int. J. Syst. Evol. Microbiol.">
        <title>The Global Catalogue of Microorganisms (GCM) 10K type strain sequencing project: providing services to taxonomists for standard genome sequencing and annotation.</title>
        <authorList>
            <consortium name="The Broad Institute Genomics Platform"/>
            <consortium name="The Broad Institute Genome Sequencing Center for Infectious Disease"/>
            <person name="Wu L."/>
            <person name="Ma J."/>
        </authorList>
    </citation>
    <scope>NUCLEOTIDE SEQUENCE [LARGE SCALE GENOMIC DNA]</scope>
    <source>
        <strain evidence="11">JCM 18304</strain>
    </source>
</reference>
<feature type="region of interest" description="Disordered" evidence="7">
    <location>
        <begin position="356"/>
        <end position="378"/>
    </location>
</feature>
<dbReference type="RefSeq" id="WP_345639121.1">
    <property type="nucleotide sequence ID" value="NZ_BAABJQ010000051.1"/>
</dbReference>
<gene>
    <name evidence="10" type="ORF">GCM10023322_81810</name>
</gene>
<proteinExistence type="inferred from homology"/>
<dbReference type="Proteomes" id="UP001501570">
    <property type="component" value="Unassembled WGS sequence"/>
</dbReference>
<feature type="transmembrane region" description="Helical" evidence="8">
    <location>
        <begin position="218"/>
        <end position="237"/>
    </location>
</feature>
<evidence type="ECO:0000256" key="8">
    <source>
        <dbReference type="SAM" id="Phobius"/>
    </source>
</evidence>
<feature type="transmembrane region" description="Helical" evidence="8">
    <location>
        <begin position="313"/>
        <end position="331"/>
    </location>
</feature>
<evidence type="ECO:0000256" key="4">
    <source>
        <dbReference type="ARBA" id="ARBA00022692"/>
    </source>
</evidence>
<feature type="transmembrane region" description="Helical" evidence="8">
    <location>
        <begin position="159"/>
        <end position="177"/>
    </location>
</feature>
<feature type="transmembrane region" description="Helical" evidence="8">
    <location>
        <begin position="280"/>
        <end position="301"/>
    </location>
</feature>
<keyword evidence="5 8" id="KW-1133">Transmembrane helix</keyword>
<evidence type="ECO:0000256" key="1">
    <source>
        <dbReference type="ARBA" id="ARBA00004651"/>
    </source>
</evidence>
<feature type="region of interest" description="Disordered" evidence="7">
    <location>
        <begin position="391"/>
        <end position="412"/>
    </location>
</feature>
<evidence type="ECO:0000256" key="7">
    <source>
        <dbReference type="SAM" id="MobiDB-lite"/>
    </source>
</evidence>
<evidence type="ECO:0000256" key="2">
    <source>
        <dbReference type="ARBA" id="ARBA00007400"/>
    </source>
</evidence>
<keyword evidence="4 8" id="KW-0812">Transmembrane</keyword>